<sequence>MNYVGQLAGQVFVQVKELYRGLNPATLSGCIDVIVVRQPDGSLQCSPFHVRFGKMGVLRSREKVVDIEINGEPVSLHMKLGENGEAFFVKETENKMEVVPSYLATSPIMSMGEALMASQLGRGPSRHLDAIPSSSLPVQSLLPQQGDGGMTKKRRKRRRKARPEGGGGGGGVGGRREESGEEFSEDEDMFTIDLSSDEEREGDSDRPAYGDQSNSHTHTSTDWTRSQSSVIKETLSIPAPCGLSISCPQRTSHFSSPVSSPDDSRSSTPKSDSELTNQTKDNPEMLWTWGELPQAAQPSFLISHQKQDSATSLSIPVSASTHFRAISDAGPPSLVLYGPESGETKDADDNSSGGRIGLTVKAGGEQVRDVESVGPLSAEVDCLTASSMSARIFPDHLEAEGRNRGSPIRRTDSPSKRKEKRSQHLGADGIYLDDITELEPEVAALYFPKSDGGSSSMKGDSEMMMVGVRSANQSPQSVGSSGMDSGVDSLSDQMGDLPHVAISLCGGLTDNKEITREQFLERAVSYQQFSENPSIIDDPNLVVKIGNKYYNWNTAAPVMLAMQVYQKPLPQASVENIMKEKMPKKGGRWWFSWRSRNSDSKSESVTEAGGDRGESSLTMTSVNRLKDESSSSDEDHRSSIQVSGSCQSEALSQSSGSVCYKKTLRLTSEQLASLQLKEGPNDVVFSVTTQYQGTCRCHGTIYLWSWDDKIVISDIDGTITRSDTLGHILPTLGKDWTHQGIARLYHKVSLNGYKFMYCSARAIGMADMTRGYLHWVNERGTMLPMGPVLLSPSSLFSALHREVIEKKPEKFKIECLTDIKQLFYPNTEPFYAAFGNRATDVYSYKEVGVPLNRIFTVNPKGELIQEHAKTNISSYGHLCDMVDHVFPVLVQDEEADFHRSDTFDQCNYWSKQLPDGTSQEEEEDDPQPIETS</sequence>
<gene>
    <name evidence="9" type="primary">lpin1a</name>
</gene>
<dbReference type="GO" id="GO:0003713">
    <property type="term" value="F:transcription coactivator activity"/>
    <property type="evidence" value="ECO:0007669"/>
    <property type="project" value="TreeGrafter"/>
</dbReference>
<evidence type="ECO:0000313" key="8">
    <source>
        <dbReference type="Proteomes" id="UP000694891"/>
    </source>
</evidence>
<dbReference type="SUPFAM" id="SSF56784">
    <property type="entry name" value="HAD-like"/>
    <property type="match status" value="1"/>
</dbReference>
<feature type="region of interest" description="Disordered" evidence="6">
    <location>
        <begin position="123"/>
        <end position="227"/>
    </location>
</feature>
<dbReference type="InterPro" id="IPR013209">
    <property type="entry name" value="LNS2"/>
</dbReference>
<feature type="compositionally biased region" description="Basic and acidic residues" evidence="6">
    <location>
        <begin position="394"/>
        <end position="416"/>
    </location>
</feature>
<feature type="compositionally biased region" description="Acidic residues" evidence="6">
    <location>
        <begin position="179"/>
        <end position="202"/>
    </location>
</feature>
<evidence type="ECO:0000256" key="3">
    <source>
        <dbReference type="ARBA" id="ARBA00005476"/>
    </source>
</evidence>
<feature type="region of interest" description="Disordered" evidence="6">
    <location>
        <begin position="600"/>
        <end position="645"/>
    </location>
</feature>
<dbReference type="AlphaFoldDB" id="A0A9Y4K321"/>
<keyword evidence="8" id="KW-1185">Reference proteome</keyword>
<evidence type="ECO:0000256" key="1">
    <source>
        <dbReference type="ARBA" id="ARBA00001180"/>
    </source>
</evidence>
<comment type="similarity">
    <text evidence="3">Belongs to the lipin family.</text>
</comment>
<dbReference type="InterPro" id="IPR031703">
    <property type="entry name" value="Lipin_mid"/>
</dbReference>
<feature type="region of interest" description="Disordered" evidence="6">
    <location>
        <begin position="328"/>
        <end position="359"/>
    </location>
</feature>
<dbReference type="InterPro" id="IPR026058">
    <property type="entry name" value="LIPIN"/>
</dbReference>
<name>A0A9Y4K321_9TELE</name>
<dbReference type="GO" id="GO:0005741">
    <property type="term" value="C:mitochondrial outer membrane"/>
    <property type="evidence" value="ECO:0007669"/>
    <property type="project" value="TreeGrafter"/>
</dbReference>
<dbReference type="GO" id="GO:0019432">
    <property type="term" value="P:triglyceride biosynthetic process"/>
    <property type="evidence" value="ECO:0007669"/>
    <property type="project" value="TreeGrafter"/>
</dbReference>
<organism evidence="8 9">
    <name type="scientific">Stegastes partitus</name>
    <name type="common">bicolor damselfish</name>
    <dbReference type="NCBI Taxonomy" id="144197"/>
    <lineage>
        <taxon>Eukaryota</taxon>
        <taxon>Metazoa</taxon>
        <taxon>Chordata</taxon>
        <taxon>Craniata</taxon>
        <taxon>Vertebrata</taxon>
        <taxon>Euteleostomi</taxon>
        <taxon>Actinopterygii</taxon>
        <taxon>Neopterygii</taxon>
        <taxon>Teleostei</taxon>
        <taxon>Neoteleostei</taxon>
        <taxon>Acanthomorphata</taxon>
        <taxon>Ovalentaria</taxon>
        <taxon>Pomacentridae</taxon>
        <taxon>Stegastes</taxon>
    </lineage>
</organism>
<feature type="compositionally biased region" description="Low complexity" evidence="6">
    <location>
        <begin position="252"/>
        <end position="270"/>
    </location>
</feature>
<dbReference type="Pfam" id="PF04571">
    <property type="entry name" value="Lipin_N"/>
    <property type="match status" value="1"/>
</dbReference>
<dbReference type="Proteomes" id="UP000694891">
    <property type="component" value="Unplaced"/>
</dbReference>
<feature type="compositionally biased region" description="Polar residues" evidence="6">
    <location>
        <begin position="211"/>
        <end position="227"/>
    </location>
</feature>
<dbReference type="GO" id="GO:0045944">
    <property type="term" value="P:positive regulation of transcription by RNA polymerase II"/>
    <property type="evidence" value="ECO:0007669"/>
    <property type="project" value="TreeGrafter"/>
</dbReference>
<dbReference type="EC" id="3.1.3.4" evidence="4"/>
<evidence type="ECO:0000313" key="9">
    <source>
        <dbReference type="RefSeq" id="XP_008287169.1"/>
    </source>
</evidence>
<evidence type="ECO:0000256" key="2">
    <source>
        <dbReference type="ARBA" id="ARBA00001946"/>
    </source>
</evidence>
<dbReference type="GO" id="GO:0005634">
    <property type="term" value="C:nucleus"/>
    <property type="evidence" value="ECO:0007669"/>
    <property type="project" value="TreeGrafter"/>
</dbReference>
<reference evidence="9" key="1">
    <citation type="submission" date="2025-08" db="UniProtKB">
        <authorList>
            <consortium name="RefSeq"/>
        </authorList>
    </citation>
    <scope>IDENTIFICATION</scope>
</reference>
<protein>
    <recommendedName>
        <fullName evidence="4">phosphatidate phosphatase</fullName>
        <ecNumber evidence="4">3.1.3.4</ecNumber>
    </recommendedName>
</protein>
<dbReference type="Pfam" id="PF16876">
    <property type="entry name" value="Lipin_mid"/>
    <property type="match status" value="1"/>
</dbReference>
<dbReference type="GO" id="GO:0008195">
    <property type="term" value="F:phosphatidate phosphatase activity"/>
    <property type="evidence" value="ECO:0007669"/>
    <property type="project" value="UniProtKB-EC"/>
</dbReference>
<feature type="region of interest" description="Disordered" evidence="6">
    <location>
        <begin position="394"/>
        <end position="425"/>
    </location>
</feature>
<feature type="compositionally biased region" description="Low complexity" evidence="6">
    <location>
        <begin position="132"/>
        <end position="145"/>
    </location>
</feature>
<feature type="domain" description="LNS2/PITP" evidence="7">
    <location>
        <begin position="710"/>
        <end position="866"/>
    </location>
</feature>
<feature type="region of interest" description="Disordered" evidence="6">
    <location>
        <begin position="251"/>
        <end position="278"/>
    </location>
</feature>
<dbReference type="CTD" id="799099"/>
<comment type="catalytic activity">
    <reaction evidence="1">
        <text>a 1,2-diacyl-sn-glycero-3-phosphate + H2O = a 1,2-diacyl-sn-glycerol + phosphate</text>
        <dbReference type="Rhea" id="RHEA:27429"/>
        <dbReference type="ChEBI" id="CHEBI:15377"/>
        <dbReference type="ChEBI" id="CHEBI:17815"/>
        <dbReference type="ChEBI" id="CHEBI:43474"/>
        <dbReference type="ChEBI" id="CHEBI:58608"/>
        <dbReference type="EC" id="3.1.3.4"/>
    </reaction>
    <physiologicalReaction direction="left-to-right" evidence="1">
        <dbReference type="Rhea" id="RHEA:27430"/>
    </physiologicalReaction>
</comment>
<feature type="compositionally biased region" description="Basic residues" evidence="6">
    <location>
        <begin position="151"/>
        <end position="161"/>
    </location>
</feature>
<dbReference type="InterPro" id="IPR031315">
    <property type="entry name" value="LNS2/PITP"/>
</dbReference>
<dbReference type="PANTHER" id="PTHR12181">
    <property type="entry name" value="LIPIN"/>
    <property type="match status" value="1"/>
</dbReference>
<feature type="compositionally biased region" description="Acidic residues" evidence="6">
    <location>
        <begin position="918"/>
        <end position="932"/>
    </location>
</feature>
<feature type="region of interest" description="Disordered" evidence="6">
    <location>
        <begin position="910"/>
        <end position="932"/>
    </location>
</feature>
<evidence type="ECO:0000256" key="4">
    <source>
        <dbReference type="ARBA" id="ARBA00012638"/>
    </source>
</evidence>
<dbReference type="GO" id="GO:0009062">
    <property type="term" value="P:fatty acid catabolic process"/>
    <property type="evidence" value="ECO:0007669"/>
    <property type="project" value="TreeGrafter"/>
</dbReference>
<dbReference type="RefSeq" id="XP_008287169.1">
    <property type="nucleotide sequence ID" value="XM_008288947.1"/>
</dbReference>
<comment type="cofactor">
    <cofactor evidence="2">
        <name>Mg(2+)</name>
        <dbReference type="ChEBI" id="CHEBI:18420"/>
    </cofactor>
</comment>
<evidence type="ECO:0000256" key="5">
    <source>
        <dbReference type="ARBA" id="ARBA00022801"/>
    </source>
</evidence>
<keyword evidence="5" id="KW-0378">Hydrolase</keyword>
<dbReference type="PANTHER" id="PTHR12181:SF10">
    <property type="entry name" value="PHOSPHATIDATE PHOSPHATASE LPIN1"/>
    <property type="match status" value="1"/>
</dbReference>
<proteinExistence type="inferred from homology"/>
<dbReference type="SMART" id="SM00775">
    <property type="entry name" value="LNS2"/>
    <property type="match status" value="1"/>
</dbReference>
<feature type="compositionally biased region" description="Basic and acidic residues" evidence="6">
    <location>
        <begin position="600"/>
        <end position="614"/>
    </location>
</feature>
<dbReference type="InterPro" id="IPR007651">
    <property type="entry name" value="Lipin_N"/>
</dbReference>
<dbReference type="Pfam" id="PF08235">
    <property type="entry name" value="LNS2"/>
    <property type="match status" value="1"/>
</dbReference>
<evidence type="ECO:0000259" key="7">
    <source>
        <dbReference type="SMART" id="SM00775"/>
    </source>
</evidence>
<accession>A0A9Y4K321</accession>
<feature type="compositionally biased region" description="Basic and acidic residues" evidence="6">
    <location>
        <begin position="624"/>
        <end position="638"/>
    </location>
</feature>
<feature type="compositionally biased region" description="Gly residues" evidence="6">
    <location>
        <begin position="164"/>
        <end position="173"/>
    </location>
</feature>
<dbReference type="GO" id="GO:0032869">
    <property type="term" value="P:cellular response to insulin stimulus"/>
    <property type="evidence" value="ECO:0007669"/>
    <property type="project" value="TreeGrafter"/>
</dbReference>
<evidence type="ECO:0000256" key="6">
    <source>
        <dbReference type="SAM" id="MobiDB-lite"/>
    </source>
</evidence>
<dbReference type="InterPro" id="IPR036412">
    <property type="entry name" value="HAD-like_sf"/>
</dbReference>